<dbReference type="SMART" id="SM00903">
    <property type="entry name" value="Flavin_Reduct"/>
    <property type="match status" value="1"/>
</dbReference>
<dbReference type="InterPro" id="IPR012349">
    <property type="entry name" value="Split_barrel_FMN-bd"/>
</dbReference>
<proteinExistence type="inferred from homology"/>
<reference evidence="4 5" key="1">
    <citation type="submission" date="2014-01" db="EMBL/GenBank/DDBJ databases">
        <title>Interspecies Systems Biology Uncovers Metabolites Affecting C. elegans Gene Expression and Life History Traits.</title>
        <authorList>
            <person name="Watson E."/>
            <person name="Macneil L.T."/>
            <person name="Ritter A.D."/>
            <person name="Yilmaz L.S."/>
            <person name="Rosebrock A.P."/>
            <person name="Caudy A.A."/>
            <person name="Walhout A.J."/>
        </authorList>
    </citation>
    <scope>NUCLEOTIDE SEQUENCE [LARGE SCALE GENOMIC DNA]</scope>
    <source>
        <strain evidence="4 5">DA1877</strain>
    </source>
</reference>
<dbReference type="STRING" id="225991.MA05_01555"/>
<dbReference type="Gene3D" id="2.30.110.10">
    <property type="entry name" value="Electron Transport, Fmn-binding Protein, Chain A"/>
    <property type="match status" value="1"/>
</dbReference>
<dbReference type="InterPro" id="IPR050268">
    <property type="entry name" value="NADH-dep_flavin_reductase"/>
</dbReference>
<comment type="caution">
    <text evidence="4">The sequence shown here is derived from an EMBL/GenBank/DDBJ whole genome shotgun (WGS) entry which is preliminary data.</text>
</comment>
<evidence type="ECO:0000256" key="1">
    <source>
        <dbReference type="ARBA" id="ARBA00008898"/>
    </source>
</evidence>
<dbReference type="EMBL" id="JBOK01000002">
    <property type="protein sequence ID" value="EXU81471.1"/>
    <property type="molecule type" value="Genomic_DNA"/>
</dbReference>
<keyword evidence="2" id="KW-0560">Oxidoreductase</keyword>
<name>A0A014MI85_9BURK</name>
<dbReference type="PATRIC" id="fig|1457173.3.peg.334"/>
<dbReference type="Pfam" id="PF01613">
    <property type="entry name" value="Flavin_Reduct"/>
    <property type="match status" value="1"/>
</dbReference>
<organism evidence="4 5">
    <name type="scientific">Comamonas aquatica DA1877</name>
    <dbReference type="NCBI Taxonomy" id="1457173"/>
    <lineage>
        <taxon>Bacteria</taxon>
        <taxon>Pseudomonadati</taxon>
        <taxon>Pseudomonadota</taxon>
        <taxon>Betaproteobacteria</taxon>
        <taxon>Burkholderiales</taxon>
        <taxon>Comamonadaceae</taxon>
        <taxon>Comamonas</taxon>
    </lineage>
</organism>
<evidence type="ECO:0000259" key="3">
    <source>
        <dbReference type="SMART" id="SM00903"/>
    </source>
</evidence>
<dbReference type="GO" id="GO:0042602">
    <property type="term" value="F:riboflavin reductase (NADPH) activity"/>
    <property type="evidence" value="ECO:0007669"/>
    <property type="project" value="TreeGrafter"/>
</dbReference>
<feature type="domain" description="Flavin reductase like" evidence="3">
    <location>
        <begin position="24"/>
        <end position="168"/>
    </location>
</feature>
<sequence>MNIPSLAAPPDAAAFTERDFRNALGQFATGVTVVTTADDQGRPVGMTVSSFNSVSLQPALVLWSLGCHAGSYPVFAQCTHYAIHVLAAHDKPLALQFAQRGVDRFAGIAWQPNAQGVPVLEGALATFECRARSQYREGDHLILVGEVLACRHAAHATPLLYHRGRMQD</sequence>
<dbReference type="InterPro" id="IPR002563">
    <property type="entry name" value="Flavin_Rdtase-like_dom"/>
</dbReference>
<gene>
    <name evidence="4" type="ORF">AX13_06650</name>
</gene>
<evidence type="ECO:0000256" key="2">
    <source>
        <dbReference type="ARBA" id="ARBA00023002"/>
    </source>
</evidence>
<dbReference type="GO" id="GO:0010181">
    <property type="term" value="F:FMN binding"/>
    <property type="evidence" value="ECO:0007669"/>
    <property type="project" value="InterPro"/>
</dbReference>
<dbReference type="SUPFAM" id="SSF50475">
    <property type="entry name" value="FMN-binding split barrel"/>
    <property type="match status" value="1"/>
</dbReference>
<evidence type="ECO:0000313" key="4">
    <source>
        <dbReference type="EMBL" id="EXU81471.1"/>
    </source>
</evidence>
<comment type="similarity">
    <text evidence="1">Belongs to the non-flavoprotein flavin reductase family.</text>
</comment>
<accession>A0A014MI85</accession>
<evidence type="ECO:0000313" key="5">
    <source>
        <dbReference type="Proteomes" id="UP000020766"/>
    </source>
</evidence>
<dbReference type="RefSeq" id="WP_231499101.1">
    <property type="nucleotide sequence ID" value="NZ_JBOK01000002.1"/>
</dbReference>
<dbReference type="AlphaFoldDB" id="A0A014MI85"/>
<dbReference type="PANTHER" id="PTHR30466">
    <property type="entry name" value="FLAVIN REDUCTASE"/>
    <property type="match status" value="1"/>
</dbReference>
<keyword evidence="5" id="KW-1185">Reference proteome</keyword>
<dbReference type="Proteomes" id="UP000020766">
    <property type="component" value="Unassembled WGS sequence"/>
</dbReference>
<protein>
    <submittedName>
        <fullName evidence="4">Flavin reductase</fullName>
    </submittedName>
</protein>
<dbReference type="PANTHER" id="PTHR30466:SF11">
    <property type="entry name" value="FLAVIN-DEPENDENT MONOOXYGENASE, REDUCTASE SUBUNIT HSAB"/>
    <property type="match status" value="1"/>
</dbReference>